<accession>A0A7I9VKM0</accession>
<proteinExistence type="predicted"/>
<reference evidence="2" key="1">
    <citation type="journal article" date="2020" name="Appl. Environ. Microbiol.">
        <title>Diazotrophic Anaeromyxobacter Isolates from Soils.</title>
        <authorList>
            <person name="Masuda Y."/>
            <person name="Yamanaka H."/>
            <person name="Xu Z.X."/>
            <person name="Shiratori Y."/>
            <person name="Aono T."/>
            <person name="Amachi S."/>
            <person name="Senoo K."/>
            <person name="Itoh H."/>
        </authorList>
    </citation>
    <scope>NUCLEOTIDE SEQUENCE [LARGE SCALE GENOMIC DNA]</scope>
    <source>
        <strain evidence="2">R267</strain>
    </source>
</reference>
<comment type="caution">
    <text evidence="1">The sequence shown here is derived from an EMBL/GenBank/DDBJ whole genome shotgun (WGS) entry which is preliminary data.</text>
</comment>
<keyword evidence="2" id="KW-1185">Reference proteome</keyword>
<evidence type="ECO:0000313" key="1">
    <source>
        <dbReference type="EMBL" id="GEJ56952.1"/>
    </source>
</evidence>
<dbReference type="RefSeq" id="WP_176064413.1">
    <property type="nucleotide sequence ID" value="NZ_BJTG01000003.1"/>
</dbReference>
<evidence type="ECO:0000313" key="2">
    <source>
        <dbReference type="Proteomes" id="UP000503640"/>
    </source>
</evidence>
<organism evidence="1 2">
    <name type="scientific">Anaeromyxobacter diazotrophicus</name>
    <dbReference type="NCBI Taxonomy" id="2590199"/>
    <lineage>
        <taxon>Bacteria</taxon>
        <taxon>Pseudomonadati</taxon>
        <taxon>Myxococcota</taxon>
        <taxon>Myxococcia</taxon>
        <taxon>Myxococcales</taxon>
        <taxon>Cystobacterineae</taxon>
        <taxon>Anaeromyxobacteraceae</taxon>
        <taxon>Anaeromyxobacter</taxon>
    </lineage>
</organism>
<dbReference type="EMBL" id="BJTG01000003">
    <property type="protein sequence ID" value="GEJ56952.1"/>
    <property type="molecule type" value="Genomic_DNA"/>
</dbReference>
<gene>
    <name evidence="1" type="ORF">AMYX_16930</name>
</gene>
<sequence length="158" mass="17238">MAAHDEAALELLREQSGLSIDLDGRLCHRGEPITHARTLEVLWRSLRRRPDGRYLVQVGRESGYVRIEDAPYAVRGVALEGGAARLHLSDGTVEPLDPATLSVDAAGVLHCQVKGGHRARFTRTAQVDLGLALEEDPRAPGRFLLRLGGREYLVAAEA</sequence>
<dbReference type="Proteomes" id="UP000503640">
    <property type="component" value="Unassembled WGS sequence"/>
</dbReference>
<dbReference type="AlphaFoldDB" id="A0A7I9VKM0"/>
<name>A0A7I9VKM0_9BACT</name>
<protein>
    <submittedName>
        <fullName evidence="1">Uncharacterized protein</fullName>
    </submittedName>
</protein>